<feature type="compositionally biased region" description="Basic and acidic residues" evidence="1">
    <location>
        <begin position="32"/>
        <end position="43"/>
    </location>
</feature>
<name>A0A1J1IX24_9DIPT</name>
<proteinExistence type="predicted"/>
<dbReference type="Proteomes" id="UP000183832">
    <property type="component" value="Unassembled WGS sequence"/>
</dbReference>
<evidence type="ECO:0000313" key="3">
    <source>
        <dbReference type="EMBL" id="CRL03113.1"/>
    </source>
</evidence>
<evidence type="ECO:0000256" key="1">
    <source>
        <dbReference type="SAM" id="MobiDB-lite"/>
    </source>
</evidence>
<reference evidence="3 4" key="1">
    <citation type="submission" date="2015-04" db="EMBL/GenBank/DDBJ databases">
        <authorList>
            <person name="Syromyatnikov M.Y."/>
            <person name="Popov V.N."/>
        </authorList>
    </citation>
    <scope>NUCLEOTIDE SEQUENCE [LARGE SCALE GENOMIC DNA]</scope>
</reference>
<sequence>MLLLMLALLLLLIERKRMNDELHNSSNSLSKRPHDGSLRATKKSDHERLLCSVDIVQTIGMDKKRLNRMESDIFSKKFTKYWLTLNVKVLKVLEREIICSVKRQGNFSLIINSLPLVFHLIQKSIIVKRVVSNPLMSFDLNPQSILCLNEISFSLKLGQTLVLAKQEKFHAAIDDRRKKFQEKKTISGKTSEETETQSQEWFFLFHSSTLYLPFSFRAPVKTYLKMKNDIPTVSFSKTFNQLNVKLKNWQNNFRVYTSMQSAMGNSESFKFCPFKKELE</sequence>
<feature type="region of interest" description="Disordered" evidence="1">
    <location>
        <begin position="23"/>
        <end position="43"/>
    </location>
</feature>
<dbReference type="EMBL" id="CVRI01000059">
    <property type="protein sequence ID" value="CRL03113.1"/>
    <property type="molecule type" value="Genomic_DNA"/>
</dbReference>
<evidence type="ECO:0000313" key="4">
    <source>
        <dbReference type="Proteomes" id="UP000183832"/>
    </source>
</evidence>
<dbReference type="AlphaFoldDB" id="A0A1J1IX24"/>
<protein>
    <submittedName>
        <fullName evidence="3">CLUMA_CG016638, isoform A</fullName>
    </submittedName>
</protein>
<accession>A0A1J1IX24</accession>
<keyword evidence="4" id="KW-1185">Reference proteome</keyword>
<gene>
    <name evidence="3" type="ORF">CLUMA_CG016638</name>
</gene>
<keyword evidence="2" id="KW-0732">Signal</keyword>
<evidence type="ECO:0000256" key="2">
    <source>
        <dbReference type="SAM" id="SignalP"/>
    </source>
</evidence>
<feature type="chain" id="PRO_5012768941" evidence="2">
    <location>
        <begin position="19"/>
        <end position="279"/>
    </location>
</feature>
<feature type="signal peptide" evidence="2">
    <location>
        <begin position="1"/>
        <end position="18"/>
    </location>
</feature>
<organism evidence="3 4">
    <name type="scientific">Clunio marinus</name>
    <dbReference type="NCBI Taxonomy" id="568069"/>
    <lineage>
        <taxon>Eukaryota</taxon>
        <taxon>Metazoa</taxon>
        <taxon>Ecdysozoa</taxon>
        <taxon>Arthropoda</taxon>
        <taxon>Hexapoda</taxon>
        <taxon>Insecta</taxon>
        <taxon>Pterygota</taxon>
        <taxon>Neoptera</taxon>
        <taxon>Endopterygota</taxon>
        <taxon>Diptera</taxon>
        <taxon>Nematocera</taxon>
        <taxon>Chironomoidea</taxon>
        <taxon>Chironomidae</taxon>
        <taxon>Clunio</taxon>
    </lineage>
</organism>